<dbReference type="Proteomes" id="UP000000845">
    <property type="component" value="Chromosome"/>
</dbReference>
<gene>
    <name evidence="1" type="ordered locus">Sterm_0829</name>
</gene>
<accession>D1AR13</accession>
<reference evidence="1 2" key="2">
    <citation type="journal article" date="2010" name="Stand. Genomic Sci.">
        <title>Complete genome sequence of Sebaldella termitidis type strain (NCTC 11300).</title>
        <authorList>
            <person name="Harmon-Smith M."/>
            <person name="Celia L."/>
            <person name="Chertkov O."/>
            <person name="Lapidus A."/>
            <person name="Copeland A."/>
            <person name="Glavina Del Rio T."/>
            <person name="Nolan M."/>
            <person name="Lucas S."/>
            <person name="Tice H."/>
            <person name="Cheng J.F."/>
            <person name="Han C."/>
            <person name="Detter J.C."/>
            <person name="Bruce D."/>
            <person name="Goodwin L."/>
            <person name="Pitluck S."/>
            <person name="Pati A."/>
            <person name="Liolios K."/>
            <person name="Ivanova N."/>
            <person name="Mavromatis K."/>
            <person name="Mikhailova N."/>
            <person name="Chen A."/>
            <person name="Palaniappan K."/>
            <person name="Land M."/>
            <person name="Hauser L."/>
            <person name="Chang Y.J."/>
            <person name="Jeffries C.D."/>
            <person name="Brettin T."/>
            <person name="Goker M."/>
            <person name="Beck B."/>
            <person name="Bristow J."/>
            <person name="Eisen J.A."/>
            <person name="Markowitz V."/>
            <person name="Hugenholtz P."/>
            <person name="Kyrpides N.C."/>
            <person name="Klenk H.P."/>
            <person name="Chen F."/>
        </authorList>
    </citation>
    <scope>NUCLEOTIDE SEQUENCE [LARGE SCALE GENOMIC DNA]</scope>
    <source>
        <strain evidence="2">ATCC 33386 / NCTC 11300</strain>
    </source>
</reference>
<name>D1AR13_SEBTE</name>
<reference evidence="2" key="1">
    <citation type="submission" date="2009-09" db="EMBL/GenBank/DDBJ databases">
        <title>The complete chromosome of Sebaldella termitidis ATCC 33386.</title>
        <authorList>
            <consortium name="US DOE Joint Genome Institute (JGI-PGF)"/>
            <person name="Lucas S."/>
            <person name="Copeland A."/>
            <person name="Lapidus A."/>
            <person name="Glavina del Rio T."/>
            <person name="Dalin E."/>
            <person name="Tice H."/>
            <person name="Bruce D."/>
            <person name="Goodwin L."/>
            <person name="Pitluck S."/>
            <person name="Kyrpides N."/>
            <person name="Mavromatis K."/>
            <person name="Ivanova N."/>
            <person name="Mikhailova N."/>
            <person name="Sims D."/>
            <person name="Meincke L."/>
            <person name="Brettin T."/>
            <person name="Detter J.C."/>
            <person name="Han C."/>
            <person name="Larimer F."/>
            <person name="Land M."/>
            <person name="Hauser L."/>
            <person name="Markowitz V."/>
            <person name="Cheng J.F."/>
            <person name="Hugenholtz P."/>
            <person name="Woyke T."/>
            <person name="Wu D."/>
            <person name="Eisen J.A."/>
        </authorList>
    </citation>
    <scope>NUCLEOTIDE SEQUENCE [LARGE SCALE GENOMIC DNA]</scope>
    <source>
        <strain evidence="2">ATCC 33386 / NCTC 11300</strain>
    </source>
</reference>
<dbReference type="AlphaFoldDB" id="D1AR13"/>
<dbReference type="HOGENOM" id="CLU_1748371_0_0_0"/>
<dbReference type="EMBL" id="CP001739">
    <property type="protein sequence ID" value="ACZ07701.1"/>
    <property type="molecule type" value="Genomic_DNA"/>
</dbReference>
<evidence type="ECO:0000313" key="1">
    <source>
        <dbReference type="EMBL" id="ACZ07701.1"/>
    </source>
</evidence>
<evidence type="ECO:0000313" key="2">
    <source>
        <dbReference type="Proteomes" id="UP000000845"/>
    </source>
</evidence>
<dbReference type="RefSeq" id="WP_012860297.1">
    <property type="nucleotide sequence ID" value="NC_013517.1"/>
</dbReference>
<proteinExistence type="predicted"/>
<organism evidence="1 2">
    <name type="scientific">Sebaldella termitidis (strain ATCC 33386 / NCTC 11300)</name>
    <dbReference type="NCBI Taxonomy" id="526218"/>
    <lineage>
        <taxon>Bacteria</taxon>
        <taxon>Fusobacteriati</taxon>
        <taxon>Fusobacteriota</taxon>
        <taxon>Fusobacteriia</taxon>
        <taxon>Fusobacteriales</taxon>
        <taxon>Leptotrichiaceae</taxon>
        <taxon>Sebaldella</taxon>
    </lineage>
</organism>
<protein>
    <submittedName>
        <fullName evidence="1">Uncharacterized protein</fullName>
    </submittedName>
</protein>
<sequence>MFKTEREMQDLFIKALARKYDHFFHLFEEVNTNWCRPDIVMYRNLNNIWVYELKLTNSKKVWYQALKNLHISHKSYIVVPVGKGLKIPAGWNGQDLKGSPIGILEFDGENIIQVKKCKKNPYNIKKEILLHSLATQQYKGGMRMFNSYK</sequence>
<dbReference type="KEGG" id="str:Sterm_0829"/>
<keyword evidence="2" id="KW-1185">Reference proteome</keyword>
<dbReference type="STRING" id="526218.Sterm_0829"/>